<dbReference type="PRINTS" id="PR00103">
    <property type="entry name" value="CAMPKINASE"/>
</dbReference>
<feature type="binding site" evidence="24">
    <location>
        <position position="511"/>
    </location>
    <ligand>
        <name>ATP</name>
        <dbReference type="ChEBI" id="CHEBI:30616"/>
    </ligand>
</feature>
<dbReference type="SUPFAM" id="SSF56204">
    <property type="entry name" value="Hect, E3 ligase catalytic domain"/>
    <property type="match status" value="1"/>
</dbReference>
<dbReference type="PROSITE" id="PS00107">
    <property type="entry name" value="PROTEIN_KINASE_ATP"/>
    <property type="match status" value="1"/>
</dbReference>
<evidence type="ECO:0000256" key="15">
    <source>
        <dbReference type="ARBA" id="ARBA00022840"/>
    </source>
</evidence>
<evidence type="ECO:0000256" key="22">
    <source>
        <dbReference type="ARBA" id="ARBA00048679"/>
    </source>
</evidence>
<feature type="domain" description="Cyclic nucleotide-binding" evidence="26">
    <location>
        <begin position="211"/>
        <end position="317"/>
    </location>
</feature>
<keyword evidence="10" id="KW-0808">Transferase</keyword>
<dbReference type="Pfam" id="PF00069">
    <property type="entry name" value="Pkinase"/>
    <property type="match status" value="1"/>
</dbReference>
<evidence type="ECO:0000259" key="26">
    <source>
        <dbReference type="PROSITE" id="PS50042"/>
    </source>
</evidence>
<dbReference type="CDD" id="cd00038">
    <property type="entry name" value="CAP_ED"/>
    <property type="match status" value="3"/>
</dbReference>
<dbReference type="EMBL" id="CCYD01002047">
    <property type="protein sequence ID" value="CEG46542.1"/>
    <property type="molecule type" value="Genomic_DNA"/>
</dbReference>
<evidence type="ECO:0000256" key="13">
    <source>
        <dbReference type="ARBA" id="ARBA00022777"/>
    </source>
</evidence>
<evidence type="ECO:0000256" key="3">
    <source>
        <dbReference type="ARBA" id="ARBA00006352"/>
    </source>
</evidence>
<dbReference type="SMART" id="SM00133">
    <property type="entry name" value="S_TK_X"/>
    <property type="match status" value="1"/>
</dbReference>
<evidence type="ECO:0000259" key="25">
    <source>
        <dbReference type="PROSITE" id="PS50011"/>
    </source>
</evidence>
<dbReference type="PANTHER" id="PTHR24353:SF37">
    <property type="entry name" value="CAMP-DEPENDENT PROTEIN KINASE CATALYTIC SUBUNIT PRKX"/>
    <property type="match status" value="1"/>
</dbReference>
<evidence type="ECO:0000256" key="9">
    <source>
        <dbReference type="ARBA" id="ARBA00022553"/>
    </source>
</evidence>
<dbReference type="AlphaFoldDB" id="A0A0P1AY41"/>
<evidence type="ECO:0000256" key="20">
    <source>
        <dbReference type="ARBA" id="ARBA00047462"/>
    </source>
</evidence>
<dbReference type="Gene3D" id="3.30.2410.10">
    <property type="entry name" value="Hect, E3 ligase catalytic domain"/>
    <property type="match status" value="1"/>
</dbReference>
<dbReference type="FunFam" id="2.60.120.10:FF:000068">
    <property type="entry name" value="cGMP-dependent protein kinase"/>
    <property type="match status" value="1"/>
</dbReference>
<organism evidence="29 30">
    <name type="scientific">Plasmopara halstedii</name>
    <name type="common">Downy mildew of sunflower</name>
    <dbReference type="NCBI Taxonomy" id="4781"/>
    <lineage>
        <taxon>Eukaryota</taxon>
        <taxon>Sar</taxon>
        <taxon>Stramenopiles</taxon>
        <taxon>Oomycota</taxon>
        <taxon>Peronosporomycetes</taxon>
        <taxon>Peronosporales</taxon>
        <taxon>Peronosporaceae</taxon>
        <taxon>Plasmopara</taxon>
    </lineage>
</organism>
<keyword evidence="12 24" id="KW-0547">Nucleotide-binding</keyword>
<dbReference type="InterPro" id="IPR018488">
    <property type="entry name" value="cNMP-bd_CS"/>
</dbReference>
<evidence type="ECO:0000256" key="21">
    <source>
        <dbReference type="ARBA" id="ARBA00047899"/>
    </source>
</evidence>
<dbReference type="GO" id="GO:0012505">
    <property type="term" value="C:endomembrane system"/>
    <property type="evidence" value="ECO:0007669"/>
    <property type="project" value="UniProtKB-SubCell"/>
</dbReference>
<comment type="subcellular location">
    <subcellularLocation>
        <location evidence="2">Endomembrane system</location>
    </subcellularLocation>
</comment>
<comment type="catalytic activity">
    <reaction evidence="22">
        <text>L-seryl-[protein] + ATP = O-phospho-L-seryl-[protein] + ADP + H(+)</text>
        <dbReference type="Rhea" id="RHEA:17989"/>
        <dbReference type="Rhea" id="RHEA-COMP:9863"/>
        <dbReference type="Rhea" id="RHEA-COMP:11604"/>
        <dbReference type="ChEBI" id="CHEBI:15378"/>
        <dbReference type="ChEBI" id="CHEBI:29999"/>
        <dbReference type="ChEBI" id="CHEBI:30616"/>
        <dbReference type="ChEBI" id="CHEBI:83421"/>
        <dbReference type="ChEBI" id="CHEBI:456216"/>
        <dbReference type="EC" id="2.7.11.1"/>
    </reaction>
</comment>
<dbReference type="Pfam" id="PF00632">
    <property type="entry name" value="HECT"/>
    <property type="match status" value="2"/>
</dbReference>
<dbReference type="InterPro" id="IPR035983">
    <property type="entry name" value="Hect_E3_ubiquitin_ligase"/>
</dbReference>
<dbReference type="EC" id="2.7.11.1" evidence="5"/>
<evidence type="ECO:0000259" key="28">
    <source>
        <dbReference type="PROSITE" id="PS51285"/>
    </source>
</evidence>
<dbReference type="PROSITE" id="PS00889">
    <property type="entry name" value="CNMP_BINDING_2"/>
    <property type="match status" value="1"/>
</dbReference>
<reference evidence="30" key="1">
    <citation type="submission" date="2014-09" db="EMBL/GenBank/DDBJ databases">
        <authorList>
            <person name="Sharma Rahul"/>
            <person name="Thines Marco"/>
        </authorList>
    </citation>
    <scope>NUCLEOTIDE SEQUENCE [LARGE SCALE GENOMIC DNA]</scope>
</reference>
<comment type="similarity">
    <text evidence="3">Belongs to the protein kinase superfamily. AGC Ser/Thr protein kinase family. cGMP subfamily.</text>
</comment>
<dbReference type="GeneID" id="36397996"/>
<accession>A0A0P1AY41</accession>
<evidence type="ECO:0000259" key="27">
    <source>
        <dbReference type="PROSITE" id="PS50237"/>
    </source>
</evidence>
<dbReference type="PROSITE" id="PS51285">
    <property type="entry name" value="AGC_KINASE_CTER"/>
    <property type="match status" value="1"/>
</dbReference>
<dbReference type="InterPro" id="IPR011009">
    <property type="entry name" value="Kinase-like_dom_sf"/>
</dbReference>
<dbReference type="GO" id="GO:0007010">
    <property type="term" value="P:cytoskeleton organization"/>
    <property type="evidence" value="ECO:0007669"/>
    <property type="project" value="UniProtKB-ARBA"/>
</dbReference>
<dbReference type="FunFam" id="1.10.510.10:FF:000024">
    <property type="entry name" value="Probable serine/threonine-protein kinase cot-1"/>
    <property type="match status" value="1"/>
</dbReference>
<evidence type="ECO:0000256" key="19">
    <source>
        <dbReference type="ARBA" id="ARBA00047298"/>
    </source>
</evidence>
<keyword evidence="17" id="KW-0142">cGMP-binding</keyword>
<dbReference type="Gene3D" id="3.30.200.20">
    <property type="entry name" value="Phosphorylase Kinase, domain 1"/>
    <property type="match status" value="1"/>
</dbReference>
<evidence type="ECO:0000256" key="16">
    <source>
        <dbReference type="ARBA" id="ARBA00022842"/>
    </source>
</evidence>
<dbReference type="SMART" id="SM00119">
    <property type="entry name" value="HECTc"/>
    <property type="match status" value="1"/>
</dbReference>
<evidence type="ECO:0000256" key="5">
    <source>
        <dbReference type="ARBA" id="ARBA00012513"/>
    </source>
</evidence>
<evidence type="ECO:0000313" key="30">
    <source>
        <dbReference type="Proteomes" id="UP000054928"/>
    </source>
</evidence>
<dbReference type="SUPFAM" id="SSF56112">
    <property type="entry name" value="Protein kinase-like (PK-like)"/>
    <property type="match status" value="1"/>
</dbReference>
<keyword evidence="16" id="KW-0460">Magnesium</keyword>
<dbReference type="GO" id="GO:0005524">
    <property type="term" value="F:ATP binding"/>
    <property type="evidence" value="ECO:0007669"/>
    <property type="project" value="UniProtKB-UniRule"/>
</dbReference>
<keyword evidence="9" id="KW-0597">Phosphoprotein</keyword>
<dbReference type="PROSITE" id="PS00888">
    <property type="entry name" value="CNMP_BINDING_1"/>
    <property type="match status" value="2"/>
</dbReference>
<keyword evidence="6" id="KW-0963">Cytoplasm</keyword>
<keyword evidence="11" id="KW-0479">Metal-binding</keyword>
<evidence type="ECO:0000256" key="24">
    <source>
        <dbReference type="PROSITE-ProRule" id="PRU10141"/>
    </source>
</evidence>
<dbReference type="InterPro" id="IPR014710">
    <property type="entry name" value="RmlC-like_jellyroll"/>
</dbReference>
<dbReference type="GO" id="GO:0004842">
    <property type="term" value="F:ubiquitin-protein transferase activity"/>
    <property type="evidence" value="ECO:0007669"/>
    <property type="project" value="InterPro"/>
</dbReference>
<evidence type="ECO:0000256" key="2">
    <source>
        <dbReference type="ARBA" id="ARBA00004308"/>
    </source>
</evidence>
<dbReference type="InterPro" id="IPR000719">
    <property type="entry name" value="Prot_kinase_dom"/>
</dbReference>
<dbReference type="GO" id="GO:0004692">
    <property type="term" value="F:cGMP-dependent protein kinase activity"/>
    <property type="evidence" value="ECO:0007669"/>
    <property type="project" value="UniProtKB-EC"/>
</dbReference>
<evidence type="ECO:0000256" key="18">
    <source>
        <dbReference type="ARBA" id="ARBA00024113"/>
    </source>
</evidence>
<feature type="domain" description="Cyclic nucleotide-binding" evidence="26">
    <location>
        <begin position="93"/>
        <end position="208"/>
    </location>
</feature>
<evidence type="ECO:0000256" key="1">
    <source>
        <dbReference type="ARBA" id="ARBA00001946"/>
    </source>
</evidence>
<keyword evidence="15 24" id="KW-0067">ATP-binding</keyword>
<dbReference type="InterPro" id="IPR008271">
    <property type="entry name" value="Ser/Thr_kinase_AS"/>
</dbReference>
<keyword evidence="7" id="KW-0723">Serine/threonine-protein kinase</keyword>
<dbReference type="SMART" id="SM00220">
    <property type="entry name" value="S_TKc"/>
    <property type="match status" value="1"/>
</dbReference>
<evidence type="ECO:0000256" key="23">
    <source>
        <dbReference type="PROSITE-ProRule" id="PRU00104"/>
    </source>
</evidence>
<dbReference type="InterPro" id="IPR018490">
    <property type="entry name" value="cNMP-bd_dom_sf"/>
</dbReference>
<dbReference type="Gene3D" id="1.10.510.10">
    <property type="entry name" value="Transferase(Phosphotransferase) domain 1"/>
    <property type="match status" value="1"/>
</dbReference>
<keyword evidence="14 23" id="KW-0833">Ubl conjugation pathway</keyword>
<dbReference type="GO" id="GO:0046872">
    <property type="term" value="F:metal ion binding"/>
    <property type="evidence" value="ECO:0007669"/>
    <property type="project" value="UniProtKB-KW"/>
</dbReference>
<comment type="cofactor">
    <cofactor evidence="1">
        <name>Mg(2+)</name>
        <dbReference type="ChEBI" id="CHEBI:18420"/>
    </cofactor>
</comment>
<dbReference type="EC" id="2.7.11.12" evidence="4"/>
<keyword evidence="13 29" id="KW-0418">Kinase</keyword>
<dbReference type="InterPro" id="IPR000569">
    <property type="entry name" value="HECT_dom"/>
</dbReference>
<dbReference type="GO" id="GO:0030553">
    <property type="term" value="F:cGMP binding"/>
    <property type="evidence" value="ECO:0007669"/>
    <property type="project" value="UniProtKB-KW"/>
</dbReference>
<dbReference type="PROSITE" id="PS50011">
    <property type="entry name" value="PROTEIN_KINASE_DOM"/>
    <property type="match status" value="1"/>
</dbReference>
<evidence type="ECO:0000256" key="14">
    <source>
        <dbReference type="ARBA" id="ARBA00022786"/>
    </source>
</evidence>
<dbReference type="GO" id="GO:0004691">
    <property type="term" value="F:cAMP-dependent protein kinase activity"/>
    <property type="evidence" value="ECO:0007669"/>
    <property type="project" value="TreeGrafter"/>
</dbReference>
<name>A0A0P1AY41_PLAHL</name>
<evidence type="ECO:0000256" key="4">
    <source>
        <dbReference type="ARBA" id="ARBA00012428"/>
    </source>
</evidence>
<dbReference type="GO" id="GO:0005952">
    <property type="term" value="C:cAMP-dependent protein kinase complex"/>
    <property type="evidence" value="ECO:0007669"/>
    <property type="project" value="TreeGrafter"/>
</dbReference>
<evidence type="ECO:0000313" key="29">
    <source>
        <dbReference type="EMBL" id="CEG46542.1"/>
    </source>
</evidence>
<feature type="domain" description="HECT" evidence="27">
    <location>
        <begin position="937"/>
        <end position="1233"/>
    </location>
</feature>
<dbReference type="Proteomes" id="UP000054928">
    <property type="component" value="Unassembled WGS sequence"/>
</dbReference>
<dbReference type="Gene3D" id="2.60.120.10">
    <property type="entry name" value="Jelly Rolls"/>
    <property type="match status" value="3"/>
</dbReference>
<comment type="catalytic activity">
    <reaction evidence="20">
        <text>L-seryl-[protein] + ATP = O-phospho-L-seryl-[protein] + ADP + H(+)</text>
        <dbReference type="Rhea" id="RHEA:17989"/>
        <dbReference type="Rhea" id="RHEA-COMP:9863"/>
        <dbReference type="Rhea" id="RHEA-COMP:11604"/>
        <dbReference type="ChEBI" id="CHEBI:15378"/>
        <dbReference type="ChEBI" id="CHEBI:29999"/>
        <dbReference type="ChEBI" id="CHEBI:30616"/>
        <dbReference type="ChEBI" id="CHEBI:83421"/>
        <dbReference type="ChEBI" id="CHEBI:456216"/>
        <dbReference type="EC" id="2.7.11.12"/>
    </reaction>
</comment>
<dbReference type="InterPro" id="IPR017441">
    <property type="entry name" value="Protein_kinase_ATP_BS"/>
</dbReference>
<dbReference type="PROSITE" id="PS50237">
    <property type="entry name" value="HECT"/>
    <property type="match status" value="1"/>
</dbReference>
<evidence type="ECO:0000256" key="11">
    <source>
        <dbReference type="ARBA" id="ARBA00022723"/>
    </source>
</evidence>
<comment type="catalytic activity">
    <reaction evidence="19">
        <text>L-threonyl-[protein] + ATP = O-phospho-L-threonyl-[protein] + ADP + H(+)</text>
        <dbReference type="Rhea" id="RHEA:46608"/>
        <dbReference type="Rhea" id="RHEA-COMP:11060"/>
        <dbReference type="Rhea" id="RHEA-COMP:11605"/>
        <dbReference type="ChEBI" id="CHEBI:15378"/>
        <dbReference type="ChEBI" id="CHEBI:30013"/>
        <dbReference type="ChEBI" id="CHEBI:30616"/>
        <dbReference type="ChEBI" id="CHEBI:61977"/>
        <dbReference type="ChEBI" id="CHEBI:456216"/>
        <dbReference type="EC" id="2.7.11.12"/>
    </reaction>
</comment>
<dbReference type="PROSITE" id="PS50042">
    <property type="entry name" value="CNMP_BINDING_3"/>
    <property type="match status" value="3"/>
</dbReference>
<dbReference type="InterPro" id="IPR000595">
    <property type="entry name" value="cNMP-bd_dom"/>
</dbReference>
<evidence type="ECO:0000256" key="17">
    <source>
        <dbReference type="ARBA" id="ARBA00022992"/>
    </source>
</evidence>
<evidence type="ECO:0000256" key="6">
    <source>
        <dbReference type="ARBA" id="ARBA00022490"/>
    </source>
</evidence>
<sequence length="1255" mass="141884">MDLTKRMKDFILPPAPPNIKPNTHSPATTPIKTVQLEPPSLNITLNEHKGVRRAPIKDDAVEPGDLDSVQHIRVPKNNQTRAMITKALKSHYLFGSLDQGEIDEMIDVMAMVTIQASEAIITQGMSGKCFYVLESGNCDIEVDSKLVGTYTNGDAFGELALLYNCPRAATIRATTGCILWTVERTTFRKIMATTASATQLARVNFLKNVELLQRLSNNQMQKVAAALKLQRFGDGDYIIRQGDDGNTFYIIVEGTVRCTSRAGGGEADKELMTLQRGNYFGEMALVLNEPRQANCIAVGPVDCYVMDRSEFTKLLGPLRSLIDRQMRIRVLRSVPLLSSLTDDELDILAHALHVVSFEDGSVIIKEGDAADTFYMISDGKVSVRKSNVEIMKLQSGEFFGERALLSNEPRAADCVAMGRVECLTLQRAAFEQLLGKLEYIMQREIQRQQLVQQTVLGEKSNIRTGTASSFSQPGKKLLYADLEKVRTIGTGTFGRVIIVRHGPTNQAFALKCLSKALIVETHQQQNVMYEKDILVECEHPFILKLHETYQDANQLYMLFELVQGGELWSLLYEKSFRVAKGVCGAFDVSAARFYAANVVEALRYLQKMKVAYRDLKPENLVIDSAGYLKMVDFGFAKHVPYHRNGALYERSFTLCGTPEYLAPELVLNKGHGKAVDHWALGCLLYELIAGRTPFQHNDQNKIFEKILQGRSMLKFPPKFDLDAKDLILKLLETNPALRIGSLAGGMQDVVNHPFFTNAKFDWAAMINKTIKAPYSPAIKDAFDAGNFDAYPEDTKVRPFTEVEELRANDLDVKPEELLPYRSLEEIPLRHLQIRLFVLQQLNKQISAILGLVDFSLPMGMSSLADGIRAIRALMFFRTKEVLWNRSLEETKCQPSDRELELDRFRAAKLKDAHKIDVKGKRSLFGQAFEQLNNRDPKMFRLEKNKCAWKTVLKGEFSDDYGGPHRNSIEDFCNELHTDIVPLFIKCPNGRENIGTNREKFVPRPSSVSPLHLAMYEFVGKLMGLAIRTKNVLDLDLPSIILDELKKFEVSGDLPPEYFTACVNSKFVVIGSDQRIYPLIPGGHHVQVTWDNCQQFARSLIHYRHNEFKVQCEAIRRGLATVVPYPLLSLFTWHELEVEVCGRPKMNIDLLEQMTVYESCSSQNSHVVLFWRMMREKLDDMERYRSPDDYLPISHTCFFSLELPRYSSMDIMHRKILYAITHCVAIDADDTSVAQDAARRSADVDVESDNDSDNSE</sequence>
<dbReference type="InterPro" id="IPR000961">
    <property type="entry name" value="AGC-kinase_C"/>
</dbReference>
<dbReference type="SMART" id="SM00100">
    <property type="entry name" value="cNMP"/>
    <property type="match status" value="3"/>
</dbReference>
<dbReference type="Gene3D" id="3.30.2160.10">
    <property type="entry name" value="Hect, E3 ligase catalytic domain"/>
    <property type="match status" value="1"/>
</dbReference>
<dbReference type="SUPFAM" id="SSF51206">
    <property type="entry name" value="cAMP-binding domain-like"/>
    <property type="match status" value="3"/>
</dbReference>
<feature type="active site" description="Glycyl thioester intermediate" evidence="23">
    <location>
        <position position="1196"/>
    </location>
</feature>
<keyword evidence="30" id="KW-1185">Reference proteome</keyword>
<comment type="catalytic activity">
    <reaction evidence="21">
        <text>L-threonyl-[protein] + ATP = O-phospho-L-threonyl-[protein] + ADP + H(+)</text>
        <dbReference type="Rhea" id="RHEA:46608"/>
        <dbReference type="Rhea" id="RHEA-COMP:11060"/>
        <dbReference type="Rhea" id="RHEA-COMP:11605"/>
        <dbReference type="ChEBI" id="CHEBI:15378"/>
        <dbReference type="ChEBI" id="CHEBI:30013"/>
        <dbReference type="ChEBI" id="CHEBI:30616"/>
        <dbReference type="ChEBI" id="CHEBI:61977"/>
        <dbReference type="ChEBI" id="CHEBI:456216"/>
        <dbReference type="EC" id="2.7.11.1"/>
    </reaction>
</comment>
<feature type="domain" description="Cyclic nucleotide-binding" evidence="26">
    <location>
        <begin position="336"/>
        <end position="446"/>
    </location>
</feature>
<protein>
    <recommendedName>
        <fullName evidence="18">cGMP-dependent protein kinase</fullName>
        <ecNumber evidence="5">2.7.11.1</ecNumber>
        <ecNumber evidence="4">2.7.11.12</ecNumber>
    </recommendedName>
</protein>
<evidence type="ECO:0000256" key="12">
    <source>
        <dbReference type="ARBA" id="ARBA00022741"/>
    </source>
</evidence>
<dbReference type="STRING" id="4781.A0A0P1AY41"/>
<evidence type="ECO:0000256" key="7">
    <source>
        <dbReference type="ARBA" id="ARBA00022527"/>
    </source>
</evidence>
<evidence type="ECO:0000256" key="8">
    <source>
        <dbReference type="ARBA" id="ARBA00022535"/>
    </source>
</evidence>
<dbReference type="Pfam" id="PF00027">
    <property type="entry name" value="cNMP_binding"/>
    <property type="match status" value="3"/>
</dbReference>
<dbReference type="PANTHER" id="PTHR24353">
    <property type="entry name" value="CYCLIC NUCLEOTIDE-DEPENDENT PROTEIN KINASE"/>
    <property type="match status" value="1"/>
</dbReference>
<dbReference type="Gene3D" id="3.90.1750.10">
    <property type="entry name" value="Hect, E3 ligase catalytic domains"/>
    <property type="match status" value="2"/>
</dbReference>
<feature type="domain" description="AGC-kinase C-terminal" evidence="28">
    <location>
        <begin position="758"/>
        <end position="811"/>
    </location>
</feature>
<dbReference type="RefSeq" id="XP_024582911.1">
    <property type="nucleotide sequence ID" value="XM_024717409.1"/>
</dbReference>
<dbReference type="PROSITE" id="PS00108">
    <property type="entry name" value="PROTEIN_KINASE_ST"/>
    <property type="match status" value="1"/>
</dbReference>
<dbReference type="OrthoDB" id="417078at2759"/>
<feature type="domain" description="Protein kinase" evidence="25">
    <location>
        <begin position="482"/>
        <end position="755"/>
    </location>
</feature>
<keyword evidence="8" id="KW-0140">cGMP</keyword>
<evidence type="ECO:0000256" key="10">
    <source>
        <dbReference type="ARBA" id="ARBA00022679"/>
    </source>
</evidence>
<proteinExistence type="inferred from homology"/>